<evidence type="ECO:0000256" key="5">
    <source>
        <dbReference type="SAM" id="MobiDB-lite"/>
    </source>
</evidence>
<accession>A0A8T8SG91</accession>
<evidence type="ECO:0000256" key="2">
    <source>
        <dbReference type="ARBA" id="ARBA00022840"/>
    </source>
</evidence>
<dbReference type="Gene3D" id="3.30.200.20">
    <property type="entry name" value="Phosphorylase Kinase, domain 1"/>
    <property type="match status" value="1"/>
</dbReference>
<dbReference type="InterPro" id="IPR011009">
    <property type="entry name" value="Kinase-like_dom_sf"/>
</dbReference>
<evidence type="ECO:0000256" key="4">
    <source>
        <dbReference type="RuleBase" id="RU000304"/>
    </source>
</evidence>
<evidence type="ECO:0000313" key="8">
    <source>
        <dbReference type="Proteomes" id="UP000077521"/>
    </source>
</evidence>
<dbReference type="PROSITE" id="PS00108">
    <property type="entry name" value="PROTEIN_KINASE_ST"/>
    <property type="match status" value="1"/>
</dbReference>
<keyword evidence="1 3" id="KW-0547">Nucleotide-binding</keyword>
<dbReference type="CDD" id="cd00180">
    <property type="entry name" value="PKc"/>
    <property type="match status" value="1"/>
</dbReference>
<dbReference type="EMBL" id="LWDF02001215">
    <property type="protein sequence ID" value="KAE8239836.1"/>
    <property type="molecule type" value="Genomic_DNA"/>
</dbReference>
<keyword evidence="2 3" id="KW-0067">ATP-binding</keyword>
<organism evidence="7 8">
    <name type="scientific">Tilletia indica</name>
    <dbReference type="NCBI Taxonomy" id="43049"/>
    <lineage>
        <taxon>Eukaryota</taxon>
        <taxon>Fungi</taxon>
        <taxon>Dikarya</taxon>
        <taxon>Basidiomycota</taxon>
        <taxon>Ustilaginomycotina</taxon>
        <taxon>Exobasidiomycetes</taxon>
        <taxon>Tilletiales</taxon>
        <taxon>Tilletiaceae</taxon>
        <taxon>Tilletia</taxon>
    </lineage>
</organism>
<feature type="domain" description="Protein kinase" evidence="6">
    <location>
        <begin position="162"/>
        <end position="443"/>
    </location>
</feature>
<protein>
    <recommendedName>
        <fullName evidence="6">Protein kinase domain-containing protein</fullName>
    </recommendedName>
</protein>
<reference evidence="7" key="2">
    <citation type="journal article" date="2019" name="IMA Fungus">
        <title>Genome sequencing and comparison of five Tilletia species to identify candidate genes for the detection of regulated species infecting wheat.</title>
        <authorList>
            <person name="Nguyen H.D.T."/>
            <person name="Sultana T."/>
            <person name="Kesanakurti P."/>
            <person name="Hambleton S."/>
        </authorList>
    </citation>
    <scope>NUCLEOTIDE SEQUENCE</scope>
    <source>
        <strain evidence="7">DAOMC 236416</strain>
    </source>
</reference>
<feature type="binding site" evidence="3">
    <location>
        <position position="191"/>
    </location>
    <ligand>
        <name>ATP</name>
        <dbReference type="ChEBI" id="CHEBI:30616"/>
    </ligand>
</feature>
<dbReference type="SUPFAM" id="SSF56112">
    <property type="entry name" value="Protein kinase-like (PK-like)"/>
    <property type="match status" value="1"/>
</dbReference>
<keyword evidence="4" id="KW-0723">Serine/threonine-protein kinase</keyword>
<dbReference type="PROSITE" id="PS50011">
    <property type="entry name" value="PROTEIN_KINASE_DOM"/>
    <property type="match status" value="1"/>
</dbReference>
<comment type="similarity">
    <text evidence="4">Belongs to the protein kinase superfamily.</text>
</comment>
<evidence type="ECO:0000313" key="7">
    <source>
        <dbReference type="EMBL" id="KAE8239836.1"/>
    </source>
</evidence>
<sequence>MVHQEDSRKRPASARPADDFNDNQFKRARNDCAHSLDSGENAREEPQWSYDEQSDDELGDDDAAELAQQLLPVRERIETEDVAQSFRYGQDHQGGGYRGSEEPVQQDGSAAADEGHAATDEGYAVGGVNQETRSQRRESLPQRRQAWSPPFTWRPHGRFRRVKDADPLGEGTFATVYRVKDLLGGPQRAIKRQDYHKQPSSRLMTEIRILAKLQPHPGIVELLDVCYSAYTIDVVMPIYWGSLQDLLESAQGRELRSSLAKNLTHQLLVAGSYLHQHGVVHLDIKPANILLSESGTLKVSDFGIAVEAGGRELDMRTAGTVGYTAPECLMGSRRPTFQNDVWSIGCVIAEMFLGRTLFSYRNEEDSIRDILRFTGHVGGPVYPRANYSPPLYDVPTSFGSYQSDASVRLQELSSDASSLILSMLKLQPILRPHLATFYQHDLFTQAPLPLKTVQLPEKAST</sequence>
<dbReference type="InterPro" id="IPR000719">
    <property type="entry name" value="Prot_kinase_dom"/>
</dbReference>
<proteinExistence type="inferred from homology"/>
<dbReference type="Gene3D" id="1.10.510.10">
    <property type="entry name" value="Transferase(Phosphotransferase) domain 1"/>
    <property type="match status" value="1"/>
</dbReference>
<dbReference type="InterPro" id="IPR017441">
    <property type="entry name" value="Protein_kinase_ATP_BS"/>
</dbReference>
<keyword evidence="4" id="KW-0418">Kinase</keyword>
<dbReference type="Proteomes" id="UP000077521">
    <property type="component" value="Unassembled WGS sequence"/>
</dbReference>
<feature type="compositionally biased region" description="Acidic residues" evidence="5">
    <location>
        <begin position="52"/>
        <end position="64"/>
    </location>
</feature>
<comment type="caution">
    <text evidence="7">The sequence shown here is derived from an EMBL/GenBank/DDBJ whole genome shotgun (WGS) entry which is preliminary data.</text>
</comment>
<dbReference type="GO" id="GO:0004674">
    <property type="term" value="F:protein serine/threonine kinase activity"/>
    <property type="evidence" value="ECO:0007669"/>
    <property type="project" value="UniProtKB-KW"/>
</dbReference>
<keyword evidence="8" id="KW-1185">Reference proteome</keyword>
<dbReference type="SMART" id="SM00220">
    <property type="entry name" value="S_TKc"/>
    <property type="match status" value="1"/>
</dbReference>
<dbReference type="GO" id="GO:0005524">
    <property type="term" value="F:ATP binding"/>
    <property type="evidence" value="ECO:0007669"/>
    <property type="project" value="UniProtKB-UniRule"/>
</dbReference>
<keyword evidence="4" id="KW-0808">Transferase</keyword>
<dbReference type="InterPro" id="IPR008271">
    <property type="entry name" value="Ser/Thr_kinase_AS"/>
</dbReference>
<dbReference type="PANTHER" id="PTHR24345">
    <property type="entry name" value="SERINE/THREONINE-PROTEIN KINASE PLK"/>
    <property type="match status" value="1"/>
</dbReference>
<dbReference type="GO" id="GO:0005634">
    <property type="term" value="C:nucleus"/>
    <property type="evidence" value="ECO:0007669"/>
    <property type="project" value="TreeGrafter"/>
</dbReference>
<evidence type="ECO:0000259" key="6">
    <source>
        <dbReference type="PROSITE" id="PS50011"/>
    </source>
</evidence>
<dbReference type="AlphaFoldDB" id="A0A8T8SG91"/>
<gene>
    <name evidence="7" type="ORF">A4X13_0g8046</name>
</gene>
<dbReference type="Pfam" id="PF00069">
    <property type="entry name" value="Pkinase"/>
    <property type="match status" value="1"/>
</dbReference>
<name>A0A8T8SG91_9BASI</name>
<feature type="region of interest" description="Disordered" evidence="5">
    <location>
        <begin position="1"/>
        <end position="148"/>
    </location>
</feature>
<evidence type="ECO:0000256" key="3">
    <source>
        <dbReference type="PROSITE-ProRule" id="PRU10141"/>
    </source>
</evidence>
<feature type="compositionally biased region" description="Basic and acidic residues" evidence="5">
    <location>
        <begin position="24"/>
        <end position="34"/>
    </location>
</feature>
<dbReference type="PROSITE" id="PS00107">
    <property type="entry name" value="PROTEIN_KINASE_ATP"/>
    <property type="match status" value="1"/>
</dbReference>
<evidence type="ECO:0000256" key="1">
    <source>
        <dbReference type="ARBA" id="ARBA00022741"/>
    </source>
</evidence>
<reference evidence="7" key="1">
    <citation type="submission" date="2016-04" db="EMBL/GenBank/DDBJ databases">
        <authorList>
            <person name="Nguyen H.D."/>
            <person name="Samba Siva P."/>
            <person name="Cullis J."/>
            <person name="Levesque C.A."/>
            <person name="Hambleton S."/>
        </authorList>
    </citation>
    <scope>NUCLEOTIDE SEQUENCE</scope>
    <source>
        <strain evidence="7">DAOMC 236416</strain>
    </source>
</reference>